<proteinExistence type="predicted"/>
<feature type="transmembrane region" description="Helical" evidence="1">
    <location>
        <begin position="80"/>
        <end position="99"/>
    </location>
</feature>
<evidence type="ECO:0000256" key="1">
    <source>
        <dbReference type="SAM" id="Phobius"/>
    </source>
</evidence>
<protein>
    <submittedName>
        <fullName evidence="2">Uncharacterized protein</fullName>
    </submittedName>
</protein>
<name>A0ABN2T1F4_9MICO</name>
<keyword evidence="1" id="KW-0812">Transmembrane</keyword>
<evidence type="ECO:0000313" key="2">
    <source>
        <dbReference type="EMBL" id="GAA1995438.1"/>
    </source>
</evidence>
<accession>A0ABN2T1F4</accession>
<dbReference type="RefSeq" id="WP_344065169.1">
    <property type="nucleotide sequence ID" value="NZ_BAAAOH010000001.1"/>
</dbReference>
<evidence type="ECO:0000313" key="3">
    <source>
        <dbReference type="Proteomes" id="UP001500326"/>
    </source>
</evidence>
<comment type="caution">
    <text evidence="2">The sequence shown here is derived from an EMBL/GenBank/DDBJ whole genome shotgun (WGS) entry which is preliminary data.</text>
</comment>
<organism evidence="2 3">
    <name type="scientific">Microbacterium pumilum</name>
    <dbReference type="NCBI Taxonomy" id="344165"/>
    <lineage>
        <taxon>Bacteria</taxon>
        <taxon>Bacillati</taxon>
        <taxon>Actinomycetota</taxon>
        <taxon>Actinomycetes</taxon>
        <taxon>Micrococcales</taxon>
        <taxon>Microbacteriaceae</taxon>
        <taxon>Microbacterium</taxon>
    </lineage>
</organism>
<feature type="transmembrane region" description="Helical" evidence="1">
    <location>
        <begin position="219"/>
        <end position="240"/>
    </location>
</feature>
<feature type="transmembrane region" description="Helical" evidence="1">
    <location>
        <begin position="128"/>
        <end position="148"/>
    </location>
</feature>
<feature type="transmembrane region" description="Helical" evidence="1">
    <location>
        <begin position="184"/>
        <end position="207"/>
    </location>
</feature>
<feature type="transmembrane region" description="Helical" evidence="1">
    <location>
        <begin position="54"/>
        <end position="73"/>
    </location>
</feature>
<keyword evidence="3" id="KW-1185">Reference proteome</keyword>
<reference evidence="2 3" key="1">
    <citation type="journal article" date="2019" name="Int. J. Syst. Evol. Microbiol.">
        <title>The Global Catalogue of Microorganisms (GCM) 10K type strain sequencing project: providing services to taxonomists for standard genome sequencing and annotation.</title>
        <authorList>
            <consortium name="The Broad Institute Genomics Platform"/>
            <consortium name="The Broad Institute Genome Sequencing Center for Infectious Disease"/>
            <person name="Wu L."/>
            <person name="Ma J."/>
        </authorList>
    </citation>
    <scope>NUCLEOTIDE SEQUENCE [LARGE SCALE GENOMIC DNA]</scope>
    <source>
        <strain evidence="2 3">JCM 14902</strain>
    </source>
</reference>
<sequence length="301" mass="32140">MTLDRARTTSLQRSYRYLRIAIASTVVVILVAIAVTIPLVGVLPSISHYYYTPARSLFVGALIAASVCFFALSGRGAERALLDVAALLAPLIAIVPTVISPGSIAGIEASCYGACVPAGYAADVDVGIQTYLIIGFMILILTAVLILTGEVERAGGTLSLAIGVAVLVVVGLGWWLWRAAFLQWAHYVVAICFFGIIAAVAVINGFFPTRSRKPTRWLTIAYGTIAIALALDVVALPVFGSLRFGHVYGVFIGEVLALVLFLAFWVLQSIQFWDAVDPEALGIAKPRPRVSPTSPREVHRG</sequence>
<keyword evidence="1" id="KW-0472">Membrane</keyword>
<feature type="transmembrane region" description="Helical" evidence="1">
    <location>
        <begin position="246"/>
        <end position="267"/>
    </location>
</feature>
<feature type="transmembrane region" description="Helical" evidence="1">
    <location>
        <begin position="20"/>
        <end position="42"/>
    </location>
</feature>
<dbReference type="EMBL" id="BAAAOH010000001">
    <property type="protein sequence ID" value="GAA1995438.1"/>
    <property type="molecule type" value="Genomic_DNA"/>
</dbReference>
<keyword evidence="1" id="KW-1133">Transmembrane helix</keyword>
<gene>
    <name evidence="2" type="ORF">GCM10009777_34520</name>
</gene>
<feature type="transmembrane region" description="Helical" evidence="1">
    <location>
        <begin position="160"/>
        <end position="178"/>
    </location>
</feature>
<dbReference type="Proteomes" id="UP001500326">
    <property type="component" value="Unassembled WGS sequence"/>
</dbReference>